<evidence type="ECO:0000313" key="1">
    <source>
        <dbReference type="EMBL" id="CAH0040256.1"/>
    </source>
</evidence>
<organism evidence="1 2">
    <name type="scientific">Clonostachys solani</name>
    <dbReference type="NCBI Taxonomy" id="160281"/>
    <lineage>
        <taxon>Eukaryota</taxon>
        <taxon>Fungi</taxon>
        <taxon>Dikarya</taxon>
        <taxon>Ascomycota</taxon>
        <taxon>Pezizomycotina</taxon>
        <taxon>Sordariomycetes</taxon>
        <taxon>Hypocreomycetidae</taxon>
        <taxon>Hypocreales</taxon>
        <taxon>Bionectriaceae</taxon>
        <taxon>Clonostachys</taxon>
    </lineage>
</organism>
<comment type="caution">
    <text evidence="1">The sequence shown here is derived from an EMBL/GenBank/DDBJ whole genome shotgun (WGS) entry which is preliminary data.</text>
</comment>
<evidence type="ECO:0000313" key="2">
    <source>
        <dbReference type="Proteomes" id="UP000775872"/>
    </source>
</evidence>
<name>A0A9N9VWC6_9HYPO</name>
<gene>
    <name evidence="1" type="ORF">CSOL1703_00003862</name>
</gene>
<reference evidence="1" key="1">
    <citation type="submission" date="2021-10" db="EMBL/GenBank/DDBJ databases">
        <authorList>
            <person name="Piombo E."/>
        </authorList>
    </citation>
    <scope>NUCLEOTIDE SEQUENCE</scope>
</reference>
<dbReference type="SUPFAM" id="SSF52047">
    <property type="entry name" value="RNI-like"/>
    <property type="match status" value="1"/>
</dbReference>
<sequence>MSTDTATARAMALPEILSEVFAILHGQGDYSSLASAARANSVWFACAIDRLWSQVEGDALTSIANIADSRRRQLYASKVEGIAFDGNKRDIPKDLPDACFNRIKSIDFNSPYWLPQGSEHLIKPYIQPSLQSFAFYGEDFSDEIVFQLQSTCRRLQVLVIDNTEMDHKRPKLTGETLLQFISQTESLRDLNLWCGGLSDELFLCISELENLSTLSWCDSLTPELLSKTVAQNPNRFPSLDSFTVPCALSSISVSYIVTMLPHLTKIHLEFEDSEHDMLTPLSAIENLTQLECTFHCNVLFSAPQLLSLKSLSKLTMLSIRFGVDFDRRDTTSPFSDADFHDMISALPGLRCLRLEFLADLTGAALLSLSAKCPKLEQFSMRRGLRCDLRSLLDQAGEEPLLQHLRMLYLARISTDNTDYLSISAAELAGQIIRYFPKLEDFDIEDCDGRDGRVIDRFWDLVEH</sequence>
<dbReference type="OrthoDB" id="2305901at2759"/>
<dbReference type="EMBL" id="CABFOC020000002">
    <property type="protein sequence ID" value="CAH0040256.1"/>
    <property type="molecule type" value="Genomic_DNA"/>
</dbReference>
<dbReference type="PANTHER" id="PTHR13318">
    <property type="entry name" value="PARTNER OF PAIRED, ISOFORM B-RELATED"/>
    <property type="match status" value="1"/>
</dbReference>
<dbReference type="AlphaFoldDB" id="A0A9N9VWC6"/>
<evidence type="ECO:0008006" key="3">
    <source>
        <dbReference type="Google" id="ProtNLM"/>
    </source>
</evidence>
<dbReference type="Proteomes" id="UP000775872">
    <property type="component" value="Unassembled WGS sequence"/>
</dbReference>
<dbReference type="GO" id="GO:0019005">
    <property type="term" value="C:SCF ubiquitin ligase complex"/>
    <property type="evidence" value="ECO:0007669"/>
    <property type="project" value="TreeGrafter"/>
</dbReference>
<keyword evidence="2" id="KW-1185">Reference proteome</keyword>
<dbReference type="Gene3D" id="3.80.10.10">
    <property type="entry name" value="Ribonuclease Inhibitor"/>
    <property type="match status" value="1"/>
</dbReference>
<dbReference type="GO" id="GO:0031146">
    <property type="term" value="P:SCF-dependent proteasomal ubiquitin-dependent protein catabolic process"/>
    <property type="evidence" value="ECO:0007669"/>
    <property type="project" value="TreeGrafter"/>
</dbReference>
<accession>A0A9N9VWC6</accession>
<proteinExistence type="predicted"/>
<dbReference type="InterPro" id="IPR032675">
    <property type="entry name" value="LRR_dom_sf"/>
</dbReference>
<protein>
    <recommendedName>
        <fullName evidence="3">F-box domain-containing protein</fullName>
    </recommendedName>
</protein>